<dbReference type="EMBL" id="JBHTHX010002651">
    <property type="protein sequence ID" value="MFD0890748.1"/>
    <property type="molecule type" value="Genomic_DNA"/>
</dbReference>
<dbReference type="InterPro" id="IPR008949">
    <property type="entry name" value="Isoprenoid_synthase_dom_sf"/>
</dbReference>
<name>A0ABW3E4A7_9ACTN</name>
<dbReference type="Gene3D" id="1.10.600.10">
    <property type="entry name" value="Farnesyl Diphosphate Synthase"/>
    <property type="match status" value="1"/>
</dbReference>
<protein>
    <submittedName>
        <fullName evidence="1">Uncharacterized protein</fullName>
    </submittedName>
</protein>
<keyword evidence="2" id="KW-1185">Reference proteome</keyword>
<evidence type="ECO:0000313" key="2">
    <source>
        <dbReference type="Proteomes" id="UP001597024"/>
    </source>
</evidence>
<gene>
    <name evidence="1" type="ORF">ACFQ08_39900</name>
</gene>
<sequence length="76" mass="8061">MSTAAAVGLPAAVVQARWLLREALAGWIERLEPGLREVCGYQLGLCDENGRRTGSVHGKLLRPAFTLVCARAAGGE</sequence>
<proteinExistence type="predicted"/>
<dbReference type="Proteomes" id="UP001597024">
    <property type="component" value="Unassembled WGS sequence"/>
</dbReference>
<organism evidence="1 2">
    <name type="scientific">Streptosporangium algeriense</name>
    <dbReference type="NCBI Taxonomy" id="1682748"/>
    <lineage>
        <taxon>Bacteria</taxon>
        <taxon>Bacillati</taxon>
        <taxon>Actinomycetota</taxon>
        <taxon>Actinomycetes</taxon>
        <taxon>Streptosporangiales</taxon>
        <taxon>Streptosporangiaceae</taxon>
        <taxon>Streptosporangium</taxon>
    </lineage>
</organism>
<feature type="non-terminal residue" evidence="1">
    <location>
        <position position="76"/>
    </location>
</feature>
<comment type="caution">
    <text evidence="1">The sequence shown here is derived from an EMBL/GenBank/DDBJ whole genome shotgun (WGS) entry which is preliminary data.</text>
</comment>
<accession>A0ABW3E4A7</accession>
<evidence type="ECO:0000313" key="1">
    <source>
        <dbReference type="EMBL" id="MFD0890748.1"/>
    </source>
</evidence>
<reference evidence="2" key="1">
    <citation type="journal article" date="2019" name="Int. J. Syst. Evol. Microbiol.">
        <title>The Global Catalogue of Microorganisms (GCM) 10K type strain sequencing project: providing services to taxonomists for standard genome sequencing and annotation.</title>
        <authorList>
            <consortium name="The Broad Institute Genomics Platform"/>
            <consortium name="The Broad Institute Genome Sequencing Center for Infectious Disease"/>
            <person name="Wu L."/>
            <person name="Ma J."/>
        </authorList>
    </citation>
    <scope>NUCLEOTIDE SEQUENCE [LARGE SCALE GENOMIC DNA]</scope>
    <source>
        <strain evidence="2">CCUG 62974</strain>
    </source>
</reference>